<keyword evidence="5" id="KW-1185">Reference proteome</keyword>
<feature type="transmembrane region" description="Helical" evidence="2">
    <location>
        <begin position="135"/>
        <end position="153"/>
    </location>
</feature>
<protein>
    <submittedName>
        <fullName evidence="4">Sensor histidine kinase</fullName>
        <ecNumber evidence="4">2.7.13.3</ecNumber>
    </submittedName>
</protein>
<feature type="transmembrane region" description="Helical" evidence="2">
    <location>
        <begin position="77"/>
        <end position="98"/>
    </location>
</feature>
<evidence type="ECO:0000259" key="3">
    <source>
        <dbReference type="Pfam" id="PF06580"/>
    </source>
</evidence>
<feature type="coiled-coil region" evidence="1">
    <location>
        <begin position="151"/>
        <end position="190"/>
    </location>
</feature>
<dbReference type="RefSeq" id="WP_379843549.1">
    <property type="nucleotide sequence ID" value="NZ_JBHSMA010000002.1"/>
</dbReference>
<comment type="caution">
    <text evidence="4">The sequence shown here is derived from an EMBL/GenBank/DDBJ whole genome shotgun (WGS) entry which is preliminary data.</text>
</comment>
<dbReference type="EC" id="2.7.13.3" evidence="4"/>
<dbReference type="InterPro" id="IPR010559">
    <property type="entry name" value="Sig_transdc_His_kin_internal"/>
</dbReference>
<dbReference type="Proteomes" id="UP001596106">
    <property type="component" value="Unassembled WGS sequence"/>
</dbReference>
<evidence type="ECO:0000256" key="1">
    <source>
        <dbReference type="SAM" id="Coils"/>
    </source>
</evidence>
<keyword evidence="2" id="KW-0812">Transmembrane</keyword>
<keyword evidence="2" id="KW-1133">Transmembrane helix</keyword>
<evidence type="ECO:0000313" key="4">
    <source>
        <dbReference type="EMBL" id="MFC5409502.1"/>
    </source>
</evidence>
<sequence>MNSYSLKDIWLRAVGISILSGLSLMIDGVFQQPFTGATWTLIVLDIASVALTWHLNRVVITYFRTALRERMKTARRLVITSVLCISANTAFALLVDAIRYRAIPDLLTDARPLSSSFHLSFGNTVFTLNALGLEIIHASLITTFFLTVYELLFHRQDLALYQQQLEHSEQEREKLRVANLQSQLDVLKQQVNPHFLFNSLNSLSSLISEDPKQAEQFVDKLSGVYRYVLRANEQQLTTMETELRFIDSYYHLLQTRYGTGLNLTIAVDDRYLNCQLPPLTLQLLIENAVKHNVVAPRKPLTIQIGIDEQHRLVVQNTLQRKVTHIMSNGVGLTNIVAKYQMLKLPQPVVEESEALFTVRLPLLDGRDAGY</sequence>
<keyword evidence="4" id="KW-0418">Kinase</keyword>
<feature type="domain" description="Signal transduction histidine kinase internal region" evidence="3">
    <location>
        <begin position="183"/>
        <end position="259"/>
    </location>
</feature>
<dbReference type="EMBL" id="JBHSMA010000002">
    <property type="protein sequence ID" value="MFC5409502.1"/>
    <property type="molecule type" value="Genomic_DNA"/>
</dbReference>
<keyword evidence="4" id="KW-0808">Transferase</keyword>
<keyword evidence="2" id="KW-0472">Membrane</keyword>
<organism evidence="4 5">
    <name type="scientific">Larkinella bovis</name>
    <dbReference type="NCBI Taxonomy" id="683041"/>
    <lineage>
        <taxon>Bacteria</taxon>
        <taxon>Pseudomonadati</taxon>
        <taxon>Bacteroidota</taxon>
        <taxon>Cytophagia</taxon>
        <taxon>Cytophagales</taxon>
        <taxon>Spirosomataceae</taxon>
        <taxon>Larkinella</taxon>
    </lineage>
</organism>
<dbReference type="PANTHER" id="PTHR34220:SF7">
    <property type="entry name" value="SENSOR HISTIDINE KINASE YPDA"/>
    <property type="match status" value="1"/>
</dbReference>
<dbReference type="GO" id="GO:0004673">
    <property type="term" value="F:protein histidine kinase activity"/>
    <property type="evidence" value="ECO:0007669"/>
    <property type="project" value="UniProtKB-EC"/>
</dbReference>
<dbReference type="PANTHER" id="PTHR34220">
    <property type="entry name" value="SENSOR HISTIDINE KINASE YPDA"/>
    <property type="match status" value="1"/>
</dbReference>
<evidence type="ECO:0000313" key="5">
    <source>
        <dbReference type="Proteomes" id="UP001596106"/>
    </source>
</evidence>
<accession>A0ABW0IAQ1</accession>
<feature type="transmembrane region" description="Helical" evidence="2">
    <location>
        <begin position="36"/>
        <end position="56"/>
    </location>
</feature>
<reference evidence="5" key="1">
    <citation type="journal article" date="2019" name="Int. J. Syst. Evol. Microbiol.">
        <title>The Global Catalogue of Microorganisms (GCM) 10K type strain sequencing project: providing services to taxonomists for standard genome sequencing and annotation.</title>
        <authorList>
            <consortium name="The Broad Institute Genomics Platform"/>
            <consortium name="The Broad Institute Genome Sequencing Center for Infectious Disease"/>
            <person name="Wu L."/>
            <person name="Ma J."/>
        </authorList>
    </citation>
    <scope>NUCLEOTIDE SEQUENCE [LARGE SCALE GENOMIC DNA]</scope>
    <source>
        <strain evidence="5">CCUG 55250</strain>
    </source>
</reference>
<keyword evidence="1" id="KW-0175">Coiled coil</keyword>
<evidence type="ECO:0000256" key="2">
    <source>
        <dbReference type="SAM" id="Phobius"/>
    </source>
</evidence>
<dbReference type="Pfam" id="PF06580">
    <property type="entry name" value="His_kinase"/>
    <property type="match status" value="1"/>
</dbReference>
<feature type="transmembrane region" description="Helical" evidence="2">
    <location>
        <begin position="9"/>
        <end position="30"/>
    </location>
</feature>
<proteinExistence type="predicted"/>
<dbReference type="InterPro" id="IPR050640">
    <property type="entry name" value="Bact_2-comp_sensor_kinase"/>
</dbReference>
<name>A0ABW0IAQ1_9BACT</name>
<gene>
    <name evidence="4" type="ORF">ACFPMF_09300</name>
</gene>